<proteinExistence type="predicted"/>
<protein>
    <submittedName>
        <fullName evidence="3">Uncharacterized protein</fullName>
    </submittedName>
</protein>
<feature type="transmembrane region" description="Helical" evidence="2">
    <location>
        <begin position="135"/>
        <end position="159"/>
    </location>
</feature>
<feature type="region of interest" description="Disordered" evidence="1">
    <location>
        <begin position="1"/>
        <end position="27"/>
    </location>
</feature>
<evidence type="ECO:0000256" key="2">
    <source>
        <dbReference type="SAM" id="Phobius"/>
    </source>
</evidence>
<dbReference type="EMBL" id="JADGJH010000387">
    <property type="protein sequence ID" value="KAJ3130419.1"/>
    <property type="molecule type" value="Genomic_DNA"/>
</dbReference>
<dbReference type="AlphaFoldDB" id="A0AAD5T5C9"/>
<keyword evidence="2" id="KW-1133">Transmembrane helix</keyword>
<keyword evidence="2" id="KW-0812">Transmembrane</keyword>
<keyword evidence="2" id="KW-0472">Membrane</keyword>
<keyword evidence="4" id="KW-1185">Reference proteome</keyword>
<reference evidence="3" key="1">
    <citation type="submission" date="2020-05" db="EMBL/GenBank/DDBJ databases">
        <title>Phylogenomic resolution of chytrid fungi.</title>
        <authorList>
            <person name="Stajich J.E."/>
            <person name="Amses K."/>
            <person name="Simmons R."/>
            <person name="Seto K."/>
            <person name="Myers J."/>
            <person name="Bonds A."/>
            <person name="Quandt C.A."/>
            <person name="Barry K."/>
            <person name="Liu P."/>
            <person name="Grigoriev I."/>
            <person name="Longcore J.E."/>
            <person name="James T.Y."/>
        </authorList>
    </citation>
    <scope>NUCLEOTIDE SEQUENCE</scope>
    <source>
        <strain evidence="3">JEL0513</strain>
    </source>
</reference>
<evidence type="ECO:0000256" key="1">
    <source>
        <dbReference type="SAM" id="MobiDB-lite"/>
    </source>
</evidence>
<organism evidence="3 4">
    <name type="scientific">Physocladia obscura</name>
    <dbReference type="NCBI Taxonomy" id="109957"/>
    <lineage>
        <taxon>Eukaryota</taxon>
        <taxon>Fungi</taxon>
        <taxon>Fungi incertae sedis</taxon>
        <taxon>Chytridiomycota</taxon>
        <taxon>Chytridiomycota incertae sedis</taxon>
        <taxon>Chytridiomycetes</taxon>
        <taxon>Chytridiales</taxon>
        <taxon>Chytriomycetaceae</taxon>
        <taxon>Physocladia</taxon>
    </lineage>
</organism>
<name>A0AAD5T5C9_9FUNG</name>
<feature type="compositionally biased region" description="Basic and acidic residues" evidence="1">
    <location>
        <begin position="1"/>
        <end position="15"/>
    </location>
</feature>
<gene>
    <name evidence="3" type="ORF">HK100_008069</name>
</gene>
<comment type="caution">
    <text evidence="3">The sequence shown here is derived from an EMBL/GenBank/DDBJ whole genome shotgun (WGS) entry which is preliminary data.</text>
</comment>
<evidence type="ECO:0000313" key="4">
    <source>
        <dbReference type="Proteomes" id="UP001211907"/>
    </source>
</evidence>
<evidence type="ECO:0000313" key="3">
    <source>
        <dbReference type="EMBL" id="KAJ3130419.1"/>
    </source>
</evidence>
<dbReference type="Proteomes" id="UP001211907">
    <property type="component" value="Unassembled WGS sequence"/>
</dbReference>
<accession>A0AAD5T5C9</accession>
<sequence>MVMHEIKRNIEKDQPNRQSNELKKKKSVELRSAEGSYVIRSVGFVKPKEKEKSEEVTTAIVMTIAIAITRPDVFALSNVSIASKPSILPLCRIPLRTIFGHTAPAKLRLASLKKVTVLQLPLLSLQQRRDSNEQIPIGTSIVLILCILSILFALLYLGVTQCRKHAIISRALAASAERNGGAVEGNGIAGARIFGGWERILNWNQQRQAAILPRTPSPPQERSLWNKLGWLDEAVQQRRLLKKAQDRGFENLDDQNNSSGGRVSRVFLQDESRVNSSRRLTDLRISGKIARLDHVAAGAIHSDFIEGDDDEEDGDDSIGFENEAEEYEDGGDIGLVRNSRVTSWQNEHGMAILRVDE</sequence>